<name>C4F8H9_9ACTN</name>
<organism evidence="1 2">
    <name type="scientific">Collinsella intestinalis DSM 13280</name>
    <dbReference type="NCBI Taxonomy" id="521003"/>
    <lineage>
        <taxon>Bacteria</taxon>
        <taxon>Bacillati</taxon>
        <taxon>Actinomycetota</taxon>
        <taxon>Coriobacteriia</taxon>
        <taxon>Coriobacteriales</taxon>
        <taxon>Coriobacteriaceae</taxon>
        <taxon>Collinsella</taxon>
    </lineage>
</organism>
<accession>C4F8H9</accession>
<dbReference type="AlphaFoldDB" id="C4F8H9"/>
<gene>
    <name evidence="1" type="ORF">COLINT_02350</name>
</gene>
<dbReference type="HOGENOM" id="CLU_2354914_0_0_11"/>
<dbReference type="RefSeq" id="WP_006722594.1">
    <property type="nucleotide sequence ID" value="NZ_GG692710.1"/>
</dbReference>
<protein>
    <recommendedName>
        <fullName evidence="3">Phage protein</fullName>
    </recommendedName>
</protein>
<dbReference type="EMBL" id="ABXH02000005">
    <property type="protein sequence ID" value="EEP44851.1"/>
    <property type="molecule type" value="Genomic_DNA"/>
</dbReference>
<sequence>MNPVTFTIEGVEGEFTCDADVVRSYKTAKQLAKSEEDFSVAFDVMERIFGGRDEEYIDRLGGDVTCIQTLLGKAIEACGAKNSQASSPASKGAGAK</sequence>
<dbReference type="STRING" id="521003.COLINT_02350"/>
<comment type="caution">
    <text evidence="1">The sequence shown here is derived from an EMBL/GenBank/DDBJ whole genome shotgun (WGS) entry which is preliminary data.</text>
</comment>
<evidence type="ECO:0000313" key="1">
    <source>
        <dbReference type="EMBL" id="EEP44851.1"/>
    </source>
</evidence>
<evidence type="ECO:0008006" key="3">
    <source>
        <dbReference type="Google" id="ProtNLM"/>
    </source>
</evidence>
<reference evidence="1 2" key="1">
    <citation type="submission" date="2009-04" db="EMBL/GenBank/DDBJ databases">
        <authorList>
            <person name="Weinstock G."/>
            <person name="Sodergren E."/>
            <person name="Clifton S."/>
            <person name="Fulton L."/>
            <person name="Fulton B."/>
            <person name="Courtney L."/>
            <person name="Fronick C."/>
            <person name="Harrison M."/>
            <person name="Strong C."/>
            <person name="Farmer C."/>
            <person name="Delahaunty K."/>
            <person name="Markovic C."/>
            <person name="Hall O."/>
            <person name="Minx P."/>
            <person name="Tomlinson C."/>
            <person name="Mitreva M."/>
            <person name="Nelson J."/>
            <person name="Hou S."/>
            <person name="Wollam A."/>
            <person name="Pepin K.H."/>
            <person name="Johnson M."/>
            <person name="Bhonagiri V."/>
            <person name="Nash W.E."/>
            <person name="Warren W."/>
            <person name="Chinwalla A."/>
            <person name="Mardis E.R."/>
            <person name="Wilson R.K."/>
        </authorList>
    </citation>
    <scope>NUCLEOTIDE SEQUENCE [LARGE SCALE GENOMIC DNA]</scope>
    <source>
        <strain evidence="1 2">DSM 13280</strain>
    </source>
</reference>
<evidence type="ECO:0000313" key="2">
    <source>
        <dbReference type="Proteomes" id="UP000003295"/>
    </source>
</evidence>
<proteinExistence type="predicted"/>
<dbReference type="Proteomes" id="UP000003295">
    <property type="component" value="Unassembled WGS sequence"/>
</dbReference>